<feature type="signal peptide" evidence="5">
    <location>
        <begin position="1"/>
        <end position="31"/>
    </location>
</feature>
<feature type="chain" id="PRO_5037491859" evidence="5">
    <location>
        <begin position="32"/>
        <end position="446"/>
    </location>
</feature>
<accession>A0A975U0P3</accession>
<dbReference type="GO" id="GO:0042597">
    <property type="term" value="C:periplasmic space"/>
    <property type="evidence" value="ECO:0007669"/>
    <property type="project" value="UniProtKB-SubCell"/>
</dbReference>
<dbReference type="InterPro" id="IPR006059">
    <property type="entry name" value="SBP"/>
</dbReference>
<name>A0A975U0P3_9PROT</name>
<sequence>MANIITTRRGTLMLGASAAAAVALGAAPTSAQIQRANVTPPSWPIERGASLRMIRPVRFVQPDEEVFRANCARFTQQTGVEVRVDFVGWEDITQQTAVTANTGAGPDIIIGFNEAPHIYVDKLVELTDVAEYLGARYGGWLPMARRYGTRHNTNTWIGVPFGASGGPLVWRKSAVNEAGYTTPPDDHAGFLDLCRKLRALNKPPGFALGNAVGDGNGFANWLVWSHNGYLVDPDGRVAINSPETIAALEYLKELYPTFIPGTLAWTDISNNRAYAAQELWLTSNGVSLYFALKNDPATAAIAEDTQHTLMPKGKAATSPMAGLTLNAMLFRHSRFPNAAKALIAFLMEAEQYDPWLQANLGYWSQPLANYAESAVWKGDPKVAIFRDVMKSDYWIGYKGPISQASAAANAEYIMVQMCASVASGQATPQQAVREAERRAQRHFRRT</sequence>
<reference evidence="6" key="1">
    <citation type="submission" date="2021-06" db="EMBL/GenBank/DDBJ databases">
        <title>Elioraea tepida, sp. nov., a moderately thermophilic aerobic anoxygenic phototrophic bacterium isolated from an alkaline siliceous hot spring mat community in Yellowstone National Park, WY, USA.</title>
        <authorList>
            <person name="Saini M.K."/>
            <person name="Yoshida S."/>
            <person name="Sebastian A."/>
            <person name="Hirose S."/>
            <person name="Hara E."/>
            <person name="Tamaki H."/>
            <person name="Soulier N.T."/>
            <person name="Albert I."/>
            <person name="Hanada S."/>
            <person name="Bryant D.A."/>
            <person name="Tank M."/>
        </authorList>
    </citation>
    <scope>NUCLEOTIDE SEQUENCE</scope>
    <source>
        <strain evidence="6">MS-P2</strain>
    </source>
</reference>
<dbReference type="AlphaFoldDB" id="A0A975U0P3"/>
<dbReference type="Proteomes" id="UP000694001">
    <property type="component" value="Chromosome"/>
</dbReference>
<protein>
    <submittedName>
        <fullName evidence="6">Extracellular solute-binding protein</fullName>
    </submittedName>
</protein>
<proteinExistence type="inferred from homology"/>
<gene>
    <name evidence="6" type="ORF">KO353_10275</name>
</gene>
<keyword evidence="3" id="KW-0813">Transport</keyword>
<comment type="subcellular location">
    <subcellularLocation>
        <location evidence="1">Periplasm</location>
    </subcellularLocation>
</comment>
<dbReference type="KEGG" id="elio:KO353_10275"/>
<evidence type="ECO:0000313" key="7">
    <source>
        <dbReference type="Proteomes" id="UP000694001"/>
    </source>
</evidence>
<organism evidence="6 7">
    <name type="scientific">Elioraea tepida</name>
    <dbReference type="NCBI Taxonomy" id="2843330"/>
    <lineage>
        <taxon>Bacteria</taxon>
        <taxon>Pseudomonadati</taxon>
        <taxon>Pseudomonadota</taxon>
        <taxon>Alphaproteobacteria</taxon>
        <taxon>Acetobacterales</taxon>
        <taxon>Elioraeaceae</taxon>
        <taxon>Elioraea</taxon>
    </lineage>
</organism>
<dbReference type="PANTHER" id="PTHR43649">
    <property type="entry name" value="ARABINOSE-BINDING PROTEIN-RELATED"/>
    <property type="match status" value="1"/>
</dbReference>
<keyword evidence="7" id="KW-1185">Reference proteome</keyword>
<evidence type="ECO:0000256" key="3">
    <source>
        <dbReference type="ARBA" id="ARBA00022448"/>
    </source>
</evidence>
<dbReference type="EMBL" id="CP076448">
    <property type="protein sequence ID" value="QXM23697.1"/>
    <property type="molecule type" value="Genomic_DNA"/>
</dbReference>
<dbReference type="PROSITE" id="PS51318">
    <property type="entry name" value="TAT"/>
    <property type="match status" value="1"/>
</dbReference>
<dbReference type="RefSeq" id="WP_218284593.1">
    <property type="nucleotide sequence ID" value="NZ_CP076448.1"/>
</dbReference>
<evidence type="ECO:0000256" key="1">
    <source>
        <dbReference type="ARBA" id="ARBA00004418"/>
    </source>
</evidence>
<dbReference type="Pfam" id="PF13416">
    <property type="entry name" value="SBP_bac_8"/>
    <property type="match status" value="1"/>
</dbReference>
<evidence type="ECO:0000313" key="6">
    <source>
        <dbReference type="EMBL" id="QXM23697.1"/>
    </source>
</evidence>
<dbReference type="PANTHER" id="PTHR43649:SF34">
    <property type="entry name" value="ABC TRANSPORTER PERIPLASMIC-BINDING PROTEIN YCJN-RELATED"/>
    <property type="match status" value="1"/>
</dbReference>
<evidence type="ECO:0000256" key="4">
    <source>
        <dbReference type="ARBA" id="ARBA00022729"/>
    </source>
</evidence>
<evidence type="ECO:0000256" key="5">
    <source>
        <dbReference type="SAM" id="SignalP"/>
    </source>
</evidence>
<keyword evidence="4 5" id="KW-0732">Signal</keyword>
<dbReference type="InterPro" id="IPR050490">
    <property type="entry name" value="Bact_solute-bd_prot1"/>
</dbReference>
<comment type="similarity">
    <text evidence="2">Belongs to the bacterial solute-binding protein 1 family.</text>
</comment>
<evidence type="ECO:0000256" key="2">
    <source>
        <dbReference type="ARBA" id="ARBA00008520"/>
    </source>
</evidence>
<dbReference type="InterPro" id="IPR006311">
    <property type="entry name" value="TAT_signal"/>
</dbReference>